<dbReference type="PROSITE" id="PS50011">
    <property type="entry name" value="PROTEIN_KINASE_DOM"/>
    <property type="match status" value="1"/>
</dbReference>
<keyword evidence="7" id="KW-0723">Serine/threonine-protein kinase</keyword>
<dbReference type="GO" id="GO:0004674">
    <property type="term" value="F:protein serine/threonine kinase activity"/>
    <property type="evidence" value="ECO:0007669"/>
    <property type="project" value="UniProtKB-KW"/>
</dbReference>
<proteinExistence type="predicted"/>
<reference evidence="7 8" key="1">
    <citation type="submission" date="2020-08" db="EMBL/GenBank/DDBJ databases">
        <title>Sequencing the genomes of 1000 actinobacteria strains.</title>
        <authorList>
            <person name="Klenk H.-P."/>
        </authorList>
    </citation>
    <scope>NUCLEOTIDE SEQUENCE [LARGE SCALE GENOMIC DNA]</scope>
    <source>
        <strain evidence="7 8">DSM 45809</strain>
    </source>
</reference>
<evidence type="ECO:0000256" key="4">
    <source>
        <dbReference type="ARBA" id="ARBA00022840"/>
    </source>
</evidence>
<sequence length="363" mass="39144">MKLGENIGGFTVVAEPTNSGGGRCVWSFAERGGRDYFIKQFLDPKWPTDESMGSPASKARRRAVCLEFEKRHKEVNRRISGKVAGGGNLVTATAFFREGTTYYKVTDRVAAEAAKDLTELSDRQTLVVLRTLFQSMKLLHRAGIVHGDLKPANVLLQRSSGADLFTAKMIDFDDSYLSGDPPPPDQIVGDQLYGAPEWLRYVKEDPEIAAEHLTLASDIFALGLMTHVYLVGEMPGYDRGRFGAPSQAVWAGEPLVLSGQLHPKTRDLIARMVSADHAARPSIEEIITVFQDEKVVKIGGHTVPPIPAPAPAPVGGGAGSGAGPAGGRVKINMKSEPKPAVPAPARPADAPPSRVRINFDTKK</sequence>
<dbReference type="PANTHER" id="PTHR24349">
    <property type="entry name" value="SERINE/THREONINE-PROTEIN KINASE"/>
    <property type="match status" value="1"/>
</dbReference>
<feature type="domain" description="Protein kinase" evidence="6">
    <location>
        <begin position="1"/>
        <end position="295"/>
    </location>
</feature>
<evidence type="ECO:0000256" key="5">
    <source>
        <dbReference type="SAM" id="MobiDB-lite"/>
    </source>
</evidence>
<evidence type="ECO:0000256" key="3">
    <source>
        <dbReference type="ARBA" id="ARBA00022777"/>
    </source>
</evidence>
<feature type="compositionally biased region" description="Gly residues" evidence="5">
    <location>
        <begin position="314"/>
        <end position="326"/>
    </location>
</feature>
<keyword evidence="1" id="KW-0808">Transferase</keyword>
<dbReference type="GO" id="GO:0005524">
    <property type="term" value="F:ATP binding"/>
    <property type="evidence" value="ECO:0007669"/>
    <property type="project" value="UniProtKB-KW"/>
</dbReference>
<dbReference type="EMBL" id="JACHNB010000001">
    <property type="protein sequence ID" value="MBB4745151.1"/>
    <property type="molecule type" value="Genomic_DNA"/>
</dbReference>
<accession>A0A7W7H704</accession>
<evidence type="ECO:0000313" key="8">
    <source>
        <dbReference type="Proteomes" id="UP000546162"/>
    </source>
</evidence>
<protein>
    <submittedName>
        <fullName evidence="7">Serine/threonine protein kinase</fullName>
    </submittedName>
</protein>
<dbReference type="InterPro" id="IPR008271">
    <property type="entry name" value="Ser/Thr_kinase_AS"/>
</dbReference>
<feature type="region of interest" description="Disordered" evidence="5">
    <location>
        <begin position="308"/>
        <end position="363"/>
    </location>
</feature>
<keyword evidence="2" id="KW-0547">Nucleotide-binding</keyword>
<evidence type="ECO:0000313" key="7">
    <source>
        <dbReference type="EMBL" id="MBB4745151.1"/>
    </source>
</evidence>
<dbReference type="InterPro" id="IPR000719">
    <property type="entry name" value="Prot_kinase_dom"/>
</dbReference>
<dbReference type="Pfam" id="PF00069">
    <property type="entry name" value="Pkinase"/>
    <property type="match status" value="1"/>
</dbReference>
<evidence type="ECO:0000256" key="2">
    <source>
        <dbReference type="ARBA" id="ARBA00022741"/>
    </source>
</evidence>
<organism evidence="7 8">
    <name type="scientific">Actinoplanes octamycinicus</name>
    <dbReference type="NCBI Taxonomy" id="135948"/>
    <lineage>
        <taxon>Bacteria</taxon>
        <taxon>Bacillati</taxon>
        <taxon>Actinomycetota</taxon>
        <taxon>Actinomycetes</taxon>
        <taxon>Micromonosporales</taxon>
        <taxon>Micromonosporaceae</taxon>
        <taxon>Actinoplanes</taxon>
    </lineage>
</organism>
<name>A0A7W7H704_9ACTN</name>
<keyword evidence="4" id="KW-0067">ATP-binding</keyword>
<dbReference type="AlphaFoldDB" id="A0A7W7H704"/>
<dbReference type="Proteomes" id="UP000546162">
    <property type="component" value="Unassembled WGS sequence"/>
</dbReference>
<keyword evidence="3 7" id="KW-0418">Kinase</keyword>
<comment type="caution">
    <text evidence="7">The sequence shown here is derived from an EMBL/GenBank/DDBJ whole genome shotgun (WGS) entry which is preliminary data.</text>
</comment>
<dbReference type="SMART" id="SM00220">
    <property type="entry name" value="S_TKc"/>
    <property type="match status" value="1"/>
</dbReference>
<dbReference type="Gene3D" id="1.10.510.10">
    <property type="entry name" value="Transferase(Phosphotransferase) domain 1"/>
    <property type="match status" value="1"/>
</dbReference>
<evidence type="ECO:0000256" key="1">
    <source>
        <dbReference type="ARBA" id="ARBA00022679"/>
    </source>
</evidence>
<keyword evidence="8" id="KW-1185">Reference proteome</keyword>
<evidence type="ECO:0000259" key="6">
    <source>
        <dbReference type="PROSITE" id="PS50011"/>
    </source>
</evidence>
<dbReference type="RefSeq" id="WP_185045432.1">
    <property type="nucleotide sequence ID" value="NZ_BAABFG010000005.1"/>
</dbReference>
<dbReference type="InterPro" id="IPR011009">
    <property type="entry name" value="Kinase-like_dom_sf"/>
</dbReference>
<dbReference type="InterPro" id="IPR050205">
    <property type="entry name" value="CDPK_Ser/Thr_kinases"/>
</dbReference>
<gene>
    <name evidence="7" type="ORF">BJY16_008610</name>
</gene>
<dbReference type="SUPFAM" id="SSF56112">
    <property type="entry name" value="Protein kinase-like (PK-like)"/>
    <property type="match status" value="1"/>
</dbReference>
<dbReference type="PROSITE" id="PS00108">
    <property type="entry name" value="PROTEIN_KINASE_ST"/>
    <property type="match status" value="1"/>
</dbReference>